<dbReference type="EMBL" id="FTNU01000007">
    <property type="protein sequence ID" value="SIR90977.1"/>
    <property type="molecule type" value="Genomic_DNA"/>
</dbReference>
<keyword evidence="2" id="KW-1185">Reference proteome</keyword>
<reference evidence="2" key="1">
    <citation type="submission" date="2017-01" db="EMBL/GenBank/DDBJ databases">
        <authorList>
            <person name="Varghese N."/>
            <person name="Submissions S."/>
        </authorList>
    </citation>
    <scope>NUCLEOTIDE SEQUENCE [LARGE SCALE GENOMIC DNA]</scope>
    <source>
        <strain evidence="2">DSM 21768</strain>
    </source>
</reference>
<dbReference type="Proteomes" id="UP000187495">
    <property type="component" value="Unassembled WGS sequence"/>
</dbReference>
<proteinExistence type="predicted"/>
<gene>
    <name evidence="1" type="ORF">SAMN02745664_10733</name>
</gene>
<name>A0A1N7ESE1_9GAMM</name>
<organism evidence="1 2">
    <name type="scientific">Moraxella cuniculi DSM 21768</name>
    <dbReference type="NCBI Taxonomy" id="1122245"/>
    <lineage>
        <taxon>Bacteria</taxon>
        <taxon>Pseudomonadati</taxon>
        <taxon>Pseudomonadota</taxon>
        <taxon>Gammaproteobacteria</taxon>
        <taxon>Moraxellales</taxon>
        <taxon>Moraxellaceae</taxon>
        <taxon>Moraxella</taxon>
    </lineage>
</organism>
<sequence>MAIEQAIYEIVNASYQERIQAISAIADSLKQIAPEPSNKPKKAFELTPFDLGNIDTPTRNEIYEERHKQILGIDDDK</sequence>
<evidence type="ECO:0000313" key="1">
    <source>
        <dbReference type="EMBL" id="SIR90977.1"/>
    </source>
</evidence>
<dbReference type="AlphaFoldDB" id="A0A1N7ESE1"/>
<protein>
    <submittedName>
        <fullName evidence="1">Uncharacterized protein</fullName>
    </submittedName>
</protein>
<accession>A0A1N7ESE1</accession>
<dbReference type="STRING" id="34061.B0189_05355"/>
<dbReference type="RefSeq" id="WP_076555221.1">
    <property type="nucleotide sequence ID" value="NZ_FTNU01000007.1"/>
</dbReference>
<evidence type="ECO:0000313" key="2">
    <source>
        <dbReference type="Proteomes" id="UP000187495"/>
    </source>
</evidence>